<dbReference type="HOGENOM" id="CLU_1390893_0_0_1"/>
<evidence type="ECO:0008006" key="2">
    <source>
        <dbReference type="Google" id="ProtNLM"/>
    </source>
</evidence>
<reference evidence="1" key="1">
    <citation type="submission" date="2013-07" db="EMBL/GenBank/DDBJ databases">
        <title>The genome of an arbuscular mycorrhizal fungus provides insights into the evolution of the oldest plant symbiosis.</title>
        <authorList>
            <consortium name="DOE Joint Genome Institute"/>
            <person name="Tisserant E."/>
            <person name="Malbreil M."/>
            <person name="Kuo A."/>
            <person name="Kohler A."/>
            <person name="Symeonidi A."/>
            <person name="Balestrini R."/>
            <person name="Charron P."/>
            <person name="Duensing N."/>
            <person name="Frei-dit-Frey N."/>
            <person name="Gianinazzi-Pearson V."/>
            <person name="Gilbert B."/>
            <person name="Handa Y."/>
            <person name="Hijri M."/>
            <person name="Kaul R."/>
            <person name="Kawaguchi M."/>
            <person name="Krajinski F."/>
            <person name="Lammers P."/>
            <person name="Lapierre D."/>
            <person name="Masclaux F.G."/>
            <person name="Murat C."/>
            <person name="Morin E."/>
            <person name="Ndikumana S."/>
            <person name="Pagni M."/>
            <person name="Petitpierre D."/>
            <person name="Requena N."/>
            <person name="Rosikiewicz P."/>
            <person name="Riley R."/>
            <person name="Saito K."/>
            <person name="San Clemente H."/>
            <person name="Shapiro H."/>
            <person name="van Tuinen D."/>
            <person name="Becard G."/>
            <person name="Bonfante P."/>
            <person name="Paszkowski U."/>
            <person name="Shachar-Hill Y."/>
            <person name="Young J.P."/>
            <person name="Sanders I.R."/>
            <person name="Henrissat B."/>
            <person name="Rensing S.A."/>
            <person name="Grigoriev I.V."/>
            <person name="Corradi N."/>
            <person name="Roux C."/>
            <person name="Martin F."/>
        </authorList>
    </citation>
    <scope>NUCLEOTIDE SEQUENCE</scope>
    <source>
        <strain evidence="1">DAOM 197198</strain>
    </source>
</reference>
<accession>U9TRY0</accession>
<organism evidence="1">
    <name type="scientific">Rhizophagus irregularis (strain DAOM 181602 / DAOM 197198 / MUCL 43194)</name>
    <name type="common">Arbuscular mycorrhizal fungus</name>
    <name type="synonym">Glomus intraradices</name>
    <dbReference type="NCBI Taxonomy" id="747089"/>
    <lineage>
        <taxon>Eukaryota</taxon>
        <taxon>Fungi</taxon>
        <taxon>Fungi incertae sedis</taxon>
        <taxon>Mucoromycota</taxon>
        <taxon>Glomeromycotina</taxon>
        <taxon>Glomeromycetes</taxon>
        <taxon>Glomerales</taxon>
        <taxon>Glomeraceae</taxon>
        <taxon>Rhizophagus</taxon>
    </lineage>
</organism>
<dbReference type="AlphaFoldDB" id="U9TRY0"/>
<dbReference type="EMBL" id="KI286603">
    <property type="protein sequence ID" value="ESA10890.1"/>
    <property type="molecule type" value="Genomic_DNA"/>
</dbReference>
<name>U9TRY0_RHIID</name>
<evidence type="ECO:0000313" key="1">
    <source>
        <dbReference type="EMBL" id="ESA10890.1"/>
    </source>
</evidence>
<proteinExistence type="predicted"/>
<sequence length="196" mass="22800">MKKCWDSNPSDRPTIVMIENILSKWIKCINEHYEINRDENNTTMLTKYSDDQLKNNMLEFVEANKVNVQEQANSSNIQSHPQSHPQTYYTSREFSEILVQEGSDESQYPEACMFINLLDDVIPLVLDFYPIIFRSGCWEVYEEAMLHKLCDWSTFSSEEASGSGLSCDNCKIFQNMLNMKFDDDKDNGEDSEDQQV</sequence>
<gene>
    <name evidence="1" type="ORF">GLOINDRAFT_28922</name>
</gene>
<protein>
    <recommendedName>
        <fullName evidence="2">Serine-threonine/tyrosine-protein kinase catalytic domain-containing protein</fullName>
    </recommendedName>
</protein>